<reference evidence="3 4" key="1">
    <citation type="submission" date="2019-09" db="EMBL/GenBank/DDBJ databases">
        <title>Actinomadura physcomitrii sp. nov., a novel actinomycete isolated from moss [Physcomitrium sphaericum (Ludw) Fuernr].</title>
        <authorList>
            <person name="Zhuang X."/>
            <person name="Liu C."/>
        </authorList>
    </citation>
    <scope>NUCLEOTIDE SEQUENCE [LARGE SCALE GENOMIC DNA]</scope>
    <source>
        <strain evidence="3 4">HMC1</strain>
    </source>
</reference>
<comment type="similarity">
    <text evidence="1">Belongs to the AHA1 family.</text>
</comment>
<dbReference type="Proteomes" id="UP000468735">
    <property type="component" value="Unassembled WGS sequence"/>
</dbReference>
<evidence type="ECO:0000313" key="3">
    <source>
        <dbReference type="EMBL" id="KAB2342185.1"/>
    </source>
</evidence>
<proteinExistence type="inferred from homology"/>
<gene>
    <name evidence="3" type="ORF">F8566_39700</name>
</gene>
<organism evidence="3 4">
    <name type="scientific">Actinomadura rudentiformis</name>
    <dbReference type="NCBI Taxonomy" id="359158"/>
    <lineage>
        <taxon>Bacteria</taxon>
        <taxon>Bacillati</taxon>
        <taxon>Actinomycetota</taxon>
        <taxon>Actinomycetes</taxon>
        <taxon>Streptosporangiales</taxon>
        <taxon>Thermomonosporaceae</taxon>
        <taxon>Actinomadura</taxon>
    </lineage>
</organism>
<protein>
    <submittedName>
        <fullName evidence="3">ATPase</fullName>
    </submittedName>
</protein>
<comment type="caution">
    <text evidence="3">The sequence shown here is derived from an EMBL/GenBank/DDBJ whole genome shotgun (WGS) entry which is preliminary data.</text>
</comment>
<evidence type="ECO:0000313" key="4">
    <source>
        <dbReference type="Proteomes" id="UP000468735"/>
    </source>
</evidence>
<dbReference type="Pfam" id="PF08327">
    <property type="entry name" value="AHSA1"/>
    <property type="match status" value="1"/>
</dbReference>
<evidence type="ECO:0000259" key="2">
    <source>
        <dbReference type="Pfam" id="PF08327"/>
    </source>
</evidence>
<dbReference type="AlphaFoldDB" id="A0A6H9YBA9"/>
<dbReference type="EMBL" id="WBMT01000023">
    <property type="protein sequence ID" value="KAB2342185.1"/>
    <property type="molecule type" value="Genomic_DNA"/>
</dbReference>
<dbReference type="OrthoDB" id="9803476at2"/>
<feature type="domain" description="Activator of Hsp90 ATPase homologue 1/2-like C-terminal" evidence="2">
    <location>
        <begin position="25"/>
        <end position="151"/>
    </location>
</feature>
<keyword evidence="4" id="KW-1185">Reference proteome</keyword>
<evidence type="ECO:0000256" key="1">
    <source>
        <dbReference type="ARBA" id="ARBA00006817"/>
    </source>
</evidence>
<dbReference type="InterPro" id="IPR013538">
    <property type="entry name" value="ASHA1/2-like_C"/>
</dbReference>
<dbReference type="SUPFAM" id="SSF55961">
    <property type="entry name" value="Bet v1-like"/>
    <property type="match status" value="1"/>
</dbReference>
<dbReference type="InterPro" id="IPR023393">
    <property type="entry name" value="START-like_dom_sf"/>
</dbReference>
<dbReference type="Gene3D" id="3.30.530.20">
    <property type="match status" value="1"/>
</dbReference>
<name>A0A6H9YBA9_9ACTN</name>
<sequence>MATQRLQRGVGVVADRIERERVLRHPIERVWTALTTAEGLSRWFGSVAEIDLRPGGRAYFRWDDLDDDSVGTITVVDPPHRFAFRWGIEGLPKDDALQTLVEFTLEPVPEGTRLRLVESGFAQAADDVARSAHKANSQGWDAELSDLAAYLDAVA</sequence>
<accession>A0A6H9YBA9</accession>